<evidence type="ECO:0000313" key="2">
    <source>
        <dbReference type="Proteomes" id="UP000199462"/>
    </source>
</evidence>
<keyword evidence="2" id="KW-1185">Reference proteome</keyword>
<gene>
    <name evidence="1" type="ORF">SAMN04488010_0803</name>
</gene>
<accession>A0A1I6HUX1</accession>
<dbReference type="AlphaFoldDB" id="A0A1I6HUX1"/>
<evidence type="ECO:0008006" key="3">
    <source>
        <dbReference type="Google" id="ProtNLM"/>
    </source>
</evidence>
<reference evidence="2" key="1">
    <citation type="submission" date="2016-10" db="EMBL/GenBank/DDBJ databases">
        <authorList>
            <person name="Varghese N."/>
            <person name="Submissions S."/>
        </authorList>
    </citation>
    <scope>NUCLEOTIDE SEQUENCE [LARGE SCALE GENOMIC DNA]</scope>
    <source>
        <strain evidence="2">DSM 19891</strain>
    </source>
</reference>
<dbReference type="Proteomes" id="UP000199462">
    <property type="component" value="Unassembled WGS sequence"/>
</dbReference>
<evidence type="ECO:0000313" key="1">
    <source>
        <dbReference type="EMBL" id="SFR58241.1"/>
    </source>
</evidence>
<protein>
    <recommendedName>
        <fullName evidence="3">Right handed beta helix region</fullName>
    </recommendedName>
</protein>
<dbReference type="InterPro" id="IPR011050">
    <property type="entry name" value="Pectin_lyase_fold/virulence"/>
</dbReference>
<dbReference type="STRING" id="440514.SAMN04488010_0803"/>
<name>A0A1I6HUX1_9FLAO</name>
<organism evidence="1 2">
    <name type="scientific">Maribacter stanieri</name>
    <dbReference type="NCBI Taxonomy" id="440514"/>
    <lineage>
        <taxon>Bacteria</taxon>
        <taxon>Pseudomonadati</taxon>
        <taxon>Bacteroidota</taxon>
        <taxon>Flavobacteriia</taxon>
        <taxon>Flavobacteriales</taxon>
        <taxon>Flavobacteriaceae</taxon>
        <taxon>Maribacter</taxon>
    </lineage>
</organism>
<proteinExistence type="predicted"/>
<dbReference type="RefSeq" id="WP_091901608.1">
    <property type="nucleotide sequence ID" value="NZ_FOYX01000001.1"/>
</dbReference>
<dbReference type="EMBL" id="FOYX01000001">
    <property type="protein sequence ID" value="SFR58241.1"/>
    <property type="molecule type" value="Genomic_DNA"/>
</dbReference>
<sequence length="996" mass="113381">MRIQNNRKSFKFAIPLLLLIPLILFSLQLAFNKEKVTKKTENNVSDFMSPTVLKDAFSINKIIVNDINNIHKDSICSIHLINEFGRTNLYYVYNAPLTSRQLGDKFFLHIYLKDNKEWAKSGKGKFINLDFYTKPVETTINGKTYFVFKRLFEHKLMTLDNIDYINTGRFKKGISGRSYGLSKLKINNIPLSNRLNNLENIVLTLKEKDYDKLSDKRKSALEIGILTSEDSDFVKATISSKHIGRLKSELRLKGDWTDHLTDSVKWSFKVKLEDENTFFGMRKFSIQQPKARNYVWEWLFNKSMKDNDLVGLRYDFINVDLKIAKKNTTVNKIMGIMAIEESFDKYLIENNKRREGIILNFDESLLWADRSKQRELNLPSSTIDSDLSLIDNAPISVFNESKVLSSPILRKQFNIAKNLLNGLRKGELKISEVFDLDKLTFYVALSNLFGGHHGLIWHNLRIYYNPVTNKLEPVSYDSNSGTKIDYIRNYIFYENDDLYKQKLVEKLELVSSSEFINNLLNSNYNELNSLIVNLNTEFDINFDRSILEHNSNFIKKQIHPSDAVITHLYNHTSNEMVLRVYNISNYPITINSLKTFKGTILSNQIQNSIILPDEKKIVSIPLKSSFINAFVSKKNKKGEFRYPKDVSKIHLDFNILGSKHNDFVNIIPYKEEDADFVKKYNQFSDLSLFEFITVNENEKNIVFKSGTYKTNKIIRIPSGYTVQIEKGFSLDLSNKASLLSYSPMICKGTKTDPITFKSSDGTGNGIFVSNCDQISILDFCHFSNLSNPNVMDWSLSGAVNFNEANVRITNSTFENNRCEDGLNIIRSDFYLGSVNFKNTFSDAFDGDFVTGKLENCSFLNSGNDGIDVSGSSLEIKNVVVTNASDKAISIGEGSKLTGGQVKIVGGEIGVVSKDLSIIELDNVNITDSKLAISSFQKKSEYGPGTISLTNLTLIDNTLDHLIEENSELSIEGKLVETKSSKVIDKMYGNEYGKSSK</sequence>
<dbReference type="SUPFAM" id="SSF51126">
    <property type="entry name" value="Pectin lyase-like"/>
    <property type="match status" value="1"/>
</dbReference>